<dbReference type="Proteomes" id="UP000663889">
    <property type="component" value="Unassembled WGS sequence"/>
</dbReference>
<evidence type="ECO:0000313" key="3">
    <source>
        <dbReference type="EMBL" id="CAF1253409.1"/>
    </source>
</evidence>
<comment type="caution">
    <text evidence="2">The sequence shown here is derived from an EMBL/GenBank/DDBJ whole genome shotgun (WGS) entry which is preliminary data.</text>
</comment>
<keyword evidence="1" id="KW-0732">Signal</keyword>
<dbReference type="Proteomes" id="UP000663874">
    <property type="component" value="Unassembled WGS sequence"/>
</dbReference>
<reference evidence="2" key="1">
    <citation type="submission" date="2021-02" db="EMBL/GenBank/DDBJ databases">
        <authorList>
            <person name="Nowell W R."/>
        </authorList>
    </citation>
    <scope>NUCLEOTIDE SEQUENCE</scope>
</reference>
<protein>
    <submittedName>
        <fullName evidence="2">Uncharacterized protein</fullName>
    </submittedName>
</protein>
<organism evidence="2 5">
    <name type="scientific">Rotaria sordida</name>
    <dbReference type="NCBI Taxonomy" id="392033"/>
    <lineage>
        <taxon>Eukaryota</taxon>
        <taxon>Metazoa</taxon>
        <taxon>Spiralia</taxon>
        <taxon>Gnathifera</taxon>
        <taxon>Rotifera</taxon>
        <taxon>Eurotatoria</taxon>
        <taxon>Bdelloidea</taxon>
        <taxon>Philodinida</taxon>
        <taxon>Philodinidae</taxon>
        <taxon>Rotaria</taxon>
    </lineage>
</organism>
<dbReference type="EMBL" id="CAJOBE010002243">
    <property type="protein sequence ID" value="CAF3809069.1"/>
    <property type="molecule type" value="Genomic_DNA"/>
</dbReference>
<proteinExistence type="predicted"/>
<evidence type="ECO:0000313" key="4">
    <source>
        <dbReference type="EMBL" id="CAF3809069.1"/>
    </source>
</evidence>
<evidence type="ECO:0000313" key="2">
    <source>
        <dbReference type="EMBL" id="CAF1140004.1"/>
    </source>
</evidence>
<dbReference type="AlphaFoldDB" id="A0A814RZE8"/>
<dbReference type="Proteomes" id="UP000663870">
    <property type="component" value="Unassembled WGS sequence"/>
</dbReference>
<sequence length="109" mass="12445">MQFITLFCVLCLLVLQPTISVTSFAPFLQSPDIETPKLHVARRLRAPLMGRSIITPLIDDSFELIKNDTNDMNSSDEYDIMKPNKQSLLLALLKRQRRINSKRKGPLFG</sequence>
<gene>
    <name evidence="4" type="ORF">FNK824_LOCUS15458</name>
    <name evidence="2" type="ORF">JXQ802_LOCUS21169</name>
    <name evidence="3" type="ORF">SEV965_LOCUS23855</name>
</gene>
<dbReference type="EMBL" id="CAJNOU010001798">
    <property type="protein sequence ID" value="CAF1253409.1"/>
    <property type="molecule type" value="Genomic_DNA"/>
</dbReference>
<feature type="chain" id="PRO_5035602633" evidence="1">
    <location>
        <begin position="21"/>
        <end position="109"/>
    </location>
</feature>
<evidence type="ECO:0000256" key="1">
    <source>
        <dbReference type="SAM" id="SignalP"/>
    </source>
</evidence>
<name>A0A814RZE8_9BILA</name>
<accession>A0A814RZE8</accession>
<evidence type="ECO:0000313" key="5">
    <source>
        <dbReference type="Proteomes" id="UP000663870"/>
    </source>
</evidence>
<dbReference type="EMBL" id="CAJNOL010000617">
    <property type="protein sequence ID" value="CAF1140004.1"/>
    <property type="molecule type" value="Genomic_DNA"/>
</dbReference>
<keyword evidence="5" id="KW-1185">Reference proteome</keyword>
<feature type="signal peptide" evidence="1">
    <location>
        <begin position="1"/>
        <end position="20"/>
    </location>
</feature>